<feature type="signal peptide" evidence="1">
    <location>
        <begin position="1"/>
        <end position="23"/>
    </location>
</feature>
<organism evidence="2 3">
    <name type="scientific">Haliangium ochraceum (strain DSM 14365 / JCM 11303 / SMP-2)</name>
    <dbReference type="NCBI Taxonomy" id="502025"/>
    <lineage>
        <taxon>Bacteria</taxon>
        <taxon>Pseudomonadati</taxon>
        <taxon>Myxococcota</taxon>
        <taxon>Polyangia</taxon>
        <taxon>Haliangiales</taxon>
        <taxon>Kofleriaceae</taxon>
        <taxon>Haliangium</taxon>
    </lineage>
</organism>
<evidence type="ECO:0000313" key="3">
    <source>
        <dbReference type="Proteomes" id="UP000001880"/>
    </source>
</evidence>
<dbReference type="AlphaFoldDB" id="D0LMR3"/>
<keyword evidence="3" id="KW-1185">Reference proteome</keyword>
<name>D0LMR3_HALO1</name>
<gene>
    <name evidence="2" type="ordered locus">Hoch_6279</name>
</gene>
<accession>D0LMR3</accession>
<dbReference type="Proteomes" id="UP000001880">
    <property type="component" value="Chromosome"/>
</dbReference>
<evidence type="ECO:0000256" key="1">
    <source>
        <dbReference type="SAM" id="SignalP"/>
    </source>
</evidence>
<reference evidence="2 3" key="1">
    <citation type="journal article" date="2010" name="Stand. Genomic Sci.">
        <title>Complete genome sequence of Haliangium ochraceum type strain (SMP-2).</title>
        <authorList>
            <consortium name="US DOE Joint Genome Institute (JGI-PGF)"/>
            <person name="Ivanova N."/>
            <person name="Daum C."/>
            <person name="Lang E."/>
            <person name="Abt B."/>
            <person name="Kopitz M."/>
            <person name="Saunders E."/>
            <person name="Lapidus A."/>
            <person name="Lucas S."/>
            <person name="Glavina Del Rio T."/>
            <person name="Nolan M."/>
            <person name="Tice H."/>
            <person name="Copeland A."/>
            <person name="Cheng J.F."/>
            <person name="Chen F."/>
            <person name="Bruce D."/>
            <person name="Goodwin L."/>
            <person name="Pitluck S."/>
            <person name="Mavromatis K."/>
            <person name="Pati A."/>
            <person name="Mikhailova N."/>
            <person name="Chen A."/>
            <person name="Palaniappan K."/>
            <person name="Land M."/>
            <person name="Hauser L."/>
            <person name="Chang Y.J."/>
            <person name="Jeffries C.D."/>
            <person name="Detter J.C."/>
            <person name="Brettin T."/>
            <person name="Rohde M."/>
            <person name="Goker M."/>
            <person name="Bristow J."/>
            <person name="Markowitz V."/>
            <person name="Eisen J.A."/>
            <person name="Hugenholtz P."/>
            <person name="Kyrpides N.C."/>
            <person name="Klenk H.P."/>
        </authorList>
    </citation>
    <scope>NUCLEOTIDE SEQUENCE [LARGE SCALE GENOMIC DNA]</scope>
    <source>
        <strain evidence="3">DSM 14365 / CIP 107738 / JCM 11303 / AJ 13395 / SMP-2</strain>
    </source>
</reference>
<protein>
    <submittedName>
        <fullName evidence="2">Uncharacterized protein</fullName>
    </submittedName>
</protein>
<keyword evidence="1" id="KW-0732">Signal</keyword>
<proteinExistence type="predicted"/>
<dbReference type="EMBL" id="CP001804">
    <property type="protein sequence ID" value="ACY18750.1"/>
    <property type="molecule type" value="Genomic_DNA"/>
</dbReference>
<dbReference type="HOGENOM" id="CLU_697856_0_0_7"/>
<evidence type="ECO:0000313" key="2">
    <source>
        <dbReference type="EMBL" id="ACY18750.1"/>
    </source>
</evidence>
<dbReference type="RefSeq" id="WP_012831342.1">
    <property type="nucleotide sequence ID" value="NC_013440.1"/>
</dbReference>
<dbReference type="STRING" id="502025.Hoch_6279"/>
<feature type="chain" id="PRO_5003010731" evidence="1">
    <location>
        <begin position="24"/>
        <end position="395"/>
    </location>
</feature>
<sequence length="395" mass="41638">MKPTRVTARLRGLTLLLAAFALAAAPRSAARADGYRLRADALAAVQSPAGLLVLAADGAPRPWLSAEALVWLGAGGDSEADALVVAVHARTRDRRAEARLGRFVLAAGALRPVHLDGAHARARVFGRWSAEAFAGAPVVPGFGPRGYDWLVGTRVSRALGDWGSAGIGYLHQRDRGLLAAEEIGLDAGGALSDSIDAAGRVAVDLVHLGVSEAQLSTSMRRGAWRVELYGAQRSPMRLLPATSLFSVLGDVPARKLGAVVRWRAAPRLDLSANAGARAADGVGADVSLRALLRLDARGAGAISAEFVRDGLGAWTGARAALRTPLPARLSLNVELELARPDEPAGRGSLWPWLLVATSWQRAGWDAALALEAGASPEYRHRVDALARLSRRWELP</sequence>
<dbReference type="OrthoDB" id="5512066at2"/>
<dbReference type="KEGG" id="hoh:Hoch_6279"/>